<dbReference type="PROSITE" id="PS50158">
    <property type="entry name" value="ZF_CCHC"/>
    <property type="match status" value="1"/>
</dbReference>
<keyword evidence="1" id="KW-0863">Zinc-finger</keyword>
<feature type="compositionally biased region" description="Basic residues" evidence="2">
    <location>
        <begin position="28"/>
        <end position="39"/>
    </location>
</feature>
<dbReference type="InterPro" id="IPR001878">
    <property type="entry name" value="Znf_CCHC"/>
</dbReference>
<evidence type="ECO:0000256" key="2">
    <source>
        <dbReference type="SAM" id="MobiDB-lite"/>
    </source>
</evidence>
<proteinExistence type="predicted"/>
<feature type="compositionally biased region" description="Polar residues" evidence="2">
    <location>
        <begin position="12"/>
        <end position="27"/>
    </location>
</feature>
<accession>A0A9W6Y1N9</accession>
<name>A0A9W6Y1N9_9STRA</name>
<dbReference type="PANTHER" id="PTHR37984">
    <property type="entry name" value="PROTEIN CBG26694"/>
    <property type="match status" value="1"/>
</dbReference>
<dbReference type="OrthoDB" id="1194625at2759"/>
<feature type="compositionally biased region" description="Polar residues" evidence="2">
    <location>
        <begin position="606"/>
        <end position="624"/>
    </location>
</feature>
<reference evidence="4" key="1">
    <citation type="submission" date="2023-04" db="EMBL/GenBank/DDBJ databases">
        <title>Phytophthora fragariaefolia NBRC 109709.</title>
        <authorList>
            <person name="Ichikawa N."/>
            <person name="Sato H."/>
            <person name="Tonouchi N."/>
        </authorList>
    </citation>
    <scope>NUCLEOTIDE SEQUENCE</scope>
    <source>
        <strain evidence="4">NBRC 109709</strain>
    </source>
</reference>
<feature type="domain" description="CCHC-type" evidence="3">
    <location>
        <begin position="533"/>
        <end position="546"/>
    </location>
</feature>
<keyword evidence="5" id="KW-1185">Reference proteome</keyword>
<gene>
    <name evidence="4" type="ORF">Pfra01_002015000</name>
</gene>
<organism evidence="4 5">
    <name type="scientific">Phytophthora fragariaefolia</name>
    <dbReference type="NCBI Taxonomy" id="1490495"/>
    <lineage>
        <taxon>Eukaryota</taxon>
        <taxon>Sar</taxon>
        <taxon>Stramenopiles</taxon>
        <taxon>Oomycota</taxon>
        <taxon>Peronosporomycetes</taxon>
        <taxon>Peronosporales</taxon>
        <taxon>Peronosporaceae</taxon>
        <taxon>Phytophthora</taxon>
    </lineage>
</organism>
<dbReference type="Pfam" id="PF03732">
    <property type="entry name" value="Retrotrans_gag"/>
    <property type="match status" value="1"/>
</dbReference>
<evidence type="ECO:0000313" key="5">
    <source>
        <dbReference type="Proteomes" id="UP001165121"/>
    </source>
</evidence>
<dbReference type="InterPro" id="IPR050951">
    <property type="entry name" value="Retrovirus_Pol_polyprotein"/>
</dbReference>
<keyword evidence="1" id="KW-0479">Metal-binding</keyword>
<dbReference type="PANTHER" id="PTHR37984:SF5">
    <property type="entry name" value="PROTEIN NYNRIN-LIKE"/>
    <property type="match status" value="1"/>
</dbReference>
<comment type="caution">
    <text evidence="4">The sequence shown here is derived from an EMBL/GenBank/DDBJ whole genome shotgun (WGS) entry which is preliminary data.</text>
</comment>
<dbReference type="GO" id="GO:0008270">
    <property type="term" value="F:zinc ion binding"/>
    <property type="evidence" value="ECO:0007669"/>
    <property type="project" value="UniProtKB-KW"/>
</dbReference>
<dbReference type="GO" id="GO:0003676">
    <property type="term" value="F:nucleic acid binding"/>
    <property type="evidence" value="ECO:0007669"/>
    <property type="project" value="InterPro"/>
</dbReference>
<feature type="compositionally biased region" description="Basic and acidic residues" evidence="2">
    <location>
        <begin position="451"/>
        <end position="462"/>
    </location>
</feature>
<dbReference type="InterPro" id="IPR043128">
    <property type="entry name" value="Rev_trsase/Diguanyl_cyclase"/>
</dbReference>
<dbReference type="Gene3D" id="3.30.70.270">
    <property type="match status" value="1"/>
</dbReference>
<feature type="compositionally biased region" description="Low complexity" evidence="2">
    <location>
        <begin position="51"/>
        <end position="64"/>
    </location>
</feature>
<feature type="region of interest" description="Disordered" evidence="2">
    <location>
        <begin position="436"/>
        <end position="496"/>
    </location>
</feature>
<feature type="compositionally biased region" description="Acidic residues" evidence="2">
    <location>
        <begin position="112"/>
        <end position="121"/>
    </location>
</feature>
<dbReference type="EMBL" id="BSXT01002699">
    <property type="protein sequence ID" value="GMF50459.1"/>
    <property type="molecule type" value="Genomic_DNA"/>
</dbReference>
<protein>
    <submittedName>
        <fullName evidence="4">Unnamed protein product</fullName>
    </submittedName>
</protein>
<dbReference type="AlphaFoldDB" id="A0A9W6Y1N9"/>
<dbReference type="InterPro" id="IPR043502">
    <property type="entry name" value="DNA/RNA_pol_sf"/>
</dbReference>
<feature type="compositionally biased region" description="Gly residues" evidence="2">
    <location>
        <begin position="482"/>
        <end position="494"/>
    </location>
</feature>
<evidence type="ECO:0000256" key="1">
    <source>
        <dbReference type="PROSITE-ProRule" id="PRU00047"/>
    </source>
</evidence>
<dbReference type="Proteomes" id="UP001165121">
    <property type="component" value="Unassembled WGS sequence"/>
</dbReference>
<evidence type="ECO:0000313" key="4">
    <source>
        <dbReference type="EMBL" id="GMF50459.1"/>
    </source>
</evidence>
<dbReference type="InterPro" id="IPR005162">
    <property type="entry name" value="Retrotrans_gag_dom"/>
</dbReference>
<feature type="region of interest" description="Disordered" evidence="2">
    <location>
        <begin position="561"/>
        <end position="624"/>
    </location>
</feature>
<dbReference type="SUPFAM" id="SSF56672">
    <property type="entry name" value="DNA/RNA polymerases"/>
    <property type="match status" value="1"/>
</dbReference>
<sequence>MMTRAAKAARSTGRSTAGNTPRRSTTPARKKQRTHRTRLHLGSDAHDDDTVVVSSDVTIATAATGSPEDDGSSSSEDGDNNRAHRDSSRQGRTQTPRPKRPPARAAPSNQREDEDTSAVHDELDDMSWWDVMTPVQQRKMAQRLAAATPMAAPVPQTIVVPAREEKLRRKMLRIDDFKGEPGESVEAWLASVLGEVKNQEHLGGDTWTASELSHGAVPHLKGKAQKWYISLTESLQPDDYTFAFLVEQMRAKYGRRDNAWQIQQRLAKRVQQPGERLSDFADSLLDIGFGKRVSAESNVEAFLNGMNNEIMATHVRASNPQTLEEAVQYAEDKCGEYGEGRKVTDWRVAEQRYRDAAIGDEEAGRGRKPAKAEMSGHIDWKKLGLEFGGDENPPPVYDTSVKAISGLAQNAKKDPLSLAALQTLMTMVGAGKIAEASGQAAKTTAPKPKVRPLEVKAESRTENEDEGSTRPAPTAKRVWQGSGPGIFGGRGYGGRWPSRGRGRGGVGGRGFAAGYYGPADNKPIAQRKAESECSHCGQRGHWWRECAIRIAAMGEQEAAQLAAAADQKRTSDAPAADTTMQQGNEQRHGGPAADGTPNAKALEDQPTGNDTRATSGTVDTTQMTKDCVEDAPRRPEPILADGATAVTMQATAAEGDTTKRLTATRAKLSSALITKQLLVSGGITTEAKRRQRRIEAGQAAARGMLIAELRDEHAERTKVIRQKVKRVIVELRELADLLQGLQARREAQVAAELVRREERRRLTPTPTAGGKPKKEMKLPDTPMVVSVMAQAPTGQSTRIDDDQWVAVRHHYEENVPQRLKEQGSLKEMRAARRHALKEAKRYRAARRLKRLRRRQEALDRMKYAEAAGKPIRVGGDKQAKKTKYRYEKQGNYGDLELREAEGGTTTRVAQLRTANAGSPSCLPTALLTFTKIHTQEVRLDSCAQFSIAGIELRRFGQCITRDAPVDIVEGFGGGTSRVLGVWRFVGTTQYQQRITIDALVVDGQGDGFLVGEDWMVQQQVKMDFRRREFKYQDGNGQKHLMIAPTVDTVRNGMVTIAAVNVEGRREQLPARESLGKWIPTEEDMEFLSMNGELERQRVAEWIATLCDNEAKPLTDEDKIDIGEMEAADRNLVVALLRQYAAVVENKEGCPPLSTTGVEHHINTGKSAPIMLRRRRHAVAENAIIDKEVEEMLQNGVIEEGSGAWGFPVVLVKKKDGSVRFCIDYRTLNAIMVKDIYPLPRVDETLEALHGPNGLLA</sequence>
<feature type="compositionally biased region" description="Basic and acidic residues" evidence="2">
    <location>
        <begin position="79"/>
        <end position="89"/>
    </location>
</feature>
<feature type="region of interest" description="Disordered" evidence="2">
    <location>
        <begin position="1"/>
        <end position="121"/>
    </location>
</feature>
<dbReference type="Gene3D" id="3.10.10.10">
    <property type="entry name" value="HIV Type 1 Reverse Transcriptase, subunit A, domain 1"/>
    <property type="match status" value="1"/>
</dbReference>
<feature type="region of interest" description="Disordered" evidence="2">
    <location>
        <begin position="759"/>
        <end position="778"/>
    </location>
</feature>
<evidence type="ECO:0000259" key="3">
    <source>
        <dbReference type="PROSITE" id="PS50158"/>
    </source>
</evidence>
<keyword evidence="1" id="KW-0862">Zinc</keyword>